<comment type="caution">
    <text evidence="1">The sequence shown here is derived from an EMBL/GenBank/DDBJ whole genome shotgun (WGS) entry which is preliminary data.</text>
</comment>
<dbReference type="EMBL" id="QTSX02007104">
    <property type="protein sequence ID" value="KAJ9051704.1"/>
    <property type="molecule type" value="Genomic_DNA"/>
</dbReference>
<organism evidence="1 2">
    <name type="scientific">Entomophthora muscae</name>
    <dbReference type="NCBI Taxonomy" id="34485"/>
    <lineage>
        <taxon>Eukaryota</taxon>
        <taxon>Fungi</taxon>
        <taxon>Fungi incertae sedis</taxon>
        <taxon>Zoopagomycota</taxon>
        <taxon>Entomophthoromycotina</taxon>
        <taxon>Entomophthoromycetes</taxon>
        <taxon>Entomophthorales</taxon>
        <taxon>Entomophthoraceae</taxon>
        <taxon>Entomophthora</taxon>
    </lineage>
</organism>
<evidence type="ECO:0000313" key="2">
    <source>
        <dbReference type="Proteomes" id="UP001165960"/>
    </source>
</evidence>
<name>A0ACC2RNS3_9FUNG</name>
<reference evidence="1" key="1">
    <citation type="submission" date="2022-04" db="EMBL/GenBank/DDBJ databases">
        <title>Genome of the entomopathogenic fungus Entomophthora muscae.</title>
        <authorList>
            <person name="Elya C."/>
            <person name="Lovett B.R."/>
            <person name="Lee E."/>
            <person name="Macias A.M."/>
            <person name="Hajek A.E."/>
            <person name="De Bivort B.L."/>
            <person name="Kasson M.T."/>
            <person name="De Fine Licht H.H."/>
            <person name="Stajich J.E."/>
        </authorList>
    </citation>
    <scope>NUCLEOTIDE SEQUENCE</scope>
    <source>
        <strain evidence="1">Berkeley</strain>
    </source>
</reference>
<dbReference type="Proteomes" id="UP001165960">
    <property type="component" value="Unassembled WGS sequence"/>
</dbReference>
<gene>
    <name evidence="1" type="ORF">DSO57_1001970</name>
</gene>
<accession>A0ACC2RNS3</accession>
<protein>
    <submittedName>
        <fullName evidence="1">Uncharacterized protein</fullName>
    </submittedName>
</protein>
<sequence>MQRVCSAIEANYLRSFKYVFDISSEEYVVNLPAVGEGRHRLFLNLPAEVRQALTSGTPQAMKEALDALPQWERANVLRKCAIGEFFFTLSFPSKQ</sequence>
<evidence type="ECO:0000313" key="1">
    <source>
        <dbReference type="EMBL" id="KAJ9051704.1"/>
    </source>
</evidence>
<keyword evidence="2" id="KW-1185">Reference proteome</keyword>
<proteinExistence type="predicted"/>